<dbReference type="Pfam" id="PF01471">
    <property type="entry name" value="PG_binding_1"/>
    <property type="match status" value="1"/>
</dbReference>
<name>A0A552WNN7_9MICO</name>
<dbReference type="Proteomes" id="UP000318693">
    <property type="component" value="Unassembled WGS sequence"/>
</dbReference>
<evidence type="ECO:0000313" key="4">
    <source>
        <dbReference type="Proteomes" id="UP000318693"/>
    </source>
</evidence>
<evidence type="ECO:0000259" key="2">
    <source>
        <dbReference type="Pfam" id="PF01471"/>
    </source>
</evidence>
<keyword evidence="4" id="KW-1185">Reference proteome</keyword>
<comment type="caution">
    <text evidence="3">The sequence shown here is derived from an EMBL/GenBank/DDBJ whole genome shotgun (WGS) entry which is preliminary data.</text>
</comment>
<dbReference type="Gene3D" id="1.10.101.10">
    <property type="entry name" value="PGBD-like superfamily/PGBD"/>
    <property type="match status" value="1"/>
</dbReference>
<gene>
    <name evidence="3" type="ORF">FJ693_13795</name>
</gene>
<evidence type="ECO:0000313" key="3">
    <source>
        <dbReference type="EMBL" id="TRW44398.1"/>
    </source>
</evidence>
<dbReference type="SUPFAM" id="SSF47090">
    <property type="entry name" value="PGBD-like"/>
    <property type="match status" value="1"/>
</dbReference>
<protein>
    <submittedName>
        <fullName evidence="3">Peptidoglycan-binding protein</fullName>
    </submittedName>
</protein>
<feature type="domain" description="Peptidoglycan binding-like" evidence="2">
    <location>
        <begin position="136"/>
        <end position="181"/>
    </location>
</feature>
<evidence type="ECO:0000256" key="1">
    <source>
        <dbReference type="SAM" id="Phobius"/>
    </source>
</evidence>
<dbReference type="EMBL" id="VJXR01000045">
    <property type="protein sequence ID" value="TRW44398.1"/>
    <property type="molecule type" value="Genomic_DNA"/>
</dbReference>
<proteinExistence type="predicted"/>
<dbReference type="InterPro" id="IPR036365">
    <property type="entry name" value="PGBD-like_sf"/>
</dbReference>
<accession>A0A552WNN7</accession>
<keyword evidence="1" id="KW-0812">Transmembrane</keyword>
<organism evidence="3 4">
    <name type="scientific">Georgenia yuyongxinii</name>
    <dbReference type="NCBI Taxonomy" id="2589797"/>
    <lineage>
        <taxon>Bacteria</taxon>
        <taxon>Bacillati</taxon>
        <taxon>Actinomycetota</taxon>
        <taxon>Actinomycetes</taxon>
        <taxon>Micrococcales</taxon>
        <taxon>Bogoriellaceae</taxon>
        <taxon>Georgenia</taxon>
    </lineage>
</organism>
<dbReference type="InterPro" id="IPR002477">
    <property type="entry name" value="Peptidoglycan-bd-like"/>
</dbReference>
<dbReference type="InterPro" id="IPR036366">
    <property type="entry name" value="PGBDSf"/>
</dbReference>
<keyword evidence="1" id="KW-1133">Transmembrane helix</keyword>
<sequence length="354" mass="35785">MRGQPARTPQPAGAMSHRIRWAALATILALAAGALVGALVMPPLKPPSATTVAATRLVPAPERTFDDSHTVAAAPVLAEEVTVLTSGAGGMVTATSCTSGTEVKSGDHLLSVNGVPRIAVVTDVPLWRDLDSGSKGADVEAIQRALAAQGYGAEVSGTYNWSTKAAVIKLQKDASVATTGKIALDAVQWVPADPGQVSSCEVGVGTLIGAGQPMLKVGGGLVELLLPSSMAVLPGRSYVAVAGDIVVPIPKDRRLTGGALLSAVAASHSYAEWKRDPANGVSVEIRLAEPVAAVGVPPSAVVLADGDNGCVVTEDDVVVAVEILASELGTVFVVPDQLVEAVVIPAVEVISACA</sequence>
<dbReference type="AlphaFoldDB" id="A0A552WNN7"/>
<feature type="transmembrane region" description="Helical" evidence="1">
    <location>
        <begin position="21"/>
        <end position="41"/>
    </location>
</feature>
<keyword evidence="1" id="KW-0472">Membrane</keyword>
<reference evidence="3 4" key="1">
    <citation type="submission" date="2019-07" db="EMBL/GenBank/DDBJ databases">
        <title>Georgenia wutianyii sp. nov. and Georgenia *** sp. nov. isolated from plateau pika (Ochotona curzoniae) in the Qinghai-Tibet plateau of China.</title>
        <authorList>
            <person name="Tian Z."/>
        </authorList>
    </citation>
    <scope>NUCLEOTIDE SEQUENCE [LARGE SCALE GENOMIC DNA]</scope>
    <source>
        <strain evidence="3 4">Z446</strain>
    </source>
</reference>